<reference evidence="2" key="1">
    <citation type="submission" date="2023-03" db="EMBL/GenBank/DDBJ databases">
        <title>Chromosome-level genomes of two armyworms, Mythimna separata and Mythimna loreyi, provide insights into the biosynthesis and reception of sex pheromones.</title>
        <authorList>
            <person name="Zhao H."/>
        </authorList>
    </citation>
    <scope>NUCLEOTIDE SEQUENCE</scope>
    <source>
        <strain evidence="2">BeijingLab</strain>
        <tissue evidence="2">Pupa</tissue>
    </source>
</reference>
<keyword evidence="1" id="KW-0732">Signal</keyword>
<dbReference type="AlphaFoldDB" id="A0AAD8DQ21"/>
<evidence type="ECO:0000313" key="2">
    <source>
        <dbReference type="EMBL" id="KAJ8715412.1"/>
    </source>
</evidence>
<sequence>MFYNIFSVLFLVLLTVMHGDCINSYVNASHPRPWRLIYYPKKTIFQKADLIDFGCVTFLHKCPRYYKKNVICARHYDGYYRTFDNYCEMEYENCNSWRQWSLYKQVRC</sequence>
<gene>
    <name evidence="2" type="ORF">PYW07_009894</name>
</gene>
<dbReference type="Gene3D" id="3.30.60.30">
    <property type="match status" value="1"/>
</dbReference>
<evidence type="ECO:0000313" key="3">
    <source>
        <dbReference type="Proteomes" id="UP001231518"/>
    </source>
</evidence>
<feature type="chain" id="PRO_5041999095" description="Kazal-like domain-containing protein" evidence="1">
    <location>
        <begin position="20"/>
        <end position="108"/>
    </location>
</feature>
<proteinExistence type="predicted"/>
<keyword evidence="3" id="KW-1185">Reference proteome</keyword>
<evidence type="ECO:0000256" key="1">
    <source>
        <dbReference type="SAM" id="SignalP"/>
    </source>
</evidence>
<evidence type="ECO:0008006" key="4">
    <source>
        <dbReference type="Google" id="ProtNLM"/>
    </source>
</evidence>
<comment type="caution">
    <text evidence="2">The sequence shown here is derived from an EMBL/GenBank/DDBJ whole genome shotgun (WGS) entry which is preliminary data.</text>
</comment>
<dbReference type="Proteomes" id="UP001231518">
    <property type="component" value="Chromosome 24"/>
</dbReference>
<dbReference type="EMBL" id="JARGEI010000018">
    <property type="protein sequence ID" value="KAJ8715412.1"/>
    <property type="molecule type" value="Genomic_DNA"/>
</dbReference>
<organism evidence="2 3">
    <name type="scientific">Mythimna separata</name>
    <name type="common">Oriental armyworm</name>
    <name type="synonym">Pseudaletia separata</name>
    <dbReference type="NCBI Taxonomy" id="271217"/>
    <lineage>
        <taxon>Eukaryota</taxon>
        <taxon>Metazoa</taxon>
        <taxon>Ecdysozoa</taxon>
        <taxon>Arthropoda</taxon>
        <taxon>Hexapoda</taxon>
        <taxon>Insecta</taxon>
        <taxon>Pterygota</taxon>
        <taxon>Neoptera</taxon>
        <taxon>Endopterygota</taxon>
        <taxon>Lepidoptera</taxon>
        <taxon>Glossata</taxon>
        <taxon>Ditrysia</taxon>
        <taxon>Noctuoidea</taxon>
        <taxon>Noctuidae</taxon>
        <taxon>Noctuinae</taxon>
        <taxon>Hadenini</taxon>
        <taxon>Mythimna</taxon>
    </lineage>
</organism>
<protein>
    <recommendedName>
        <fullName evidence="4">Kazal-like domain-containing protein</fullName>
    </recommendedName>
</protein>
<feature type="signal peptide" evidence="1">
    <location>
        <begin position="1"/>
        <end position="19"/>
    </location>
</feature>
<accession>A0AAD8DQ21</accession>
<name>A0AAD8DQ21_MYTSE</name>